<dbReference type="RefSeq" id="WP_144042601.1">
    <property type="nucleotide sequence ID" value="NZ_BMPL01000051.1"/>
</dbReference>
<dbReference type="InterPro" id="IPR010649">
    <property type="entry name" value="NapE_TorE"/>
</dbReference>
<sequence length="56" mass="6053">MAEQLPTESATEVKSKELKALGFIIFLLFPILAFTGVGAYGLFIWIIQTLSGVAAH</sequence>
<protein>
    <submittedName>
        <fullName evidence="2">Nitrate reductase</fullName>
    </submittedName>
</protein>
<name>A0A553JGI7_SHEHA</name>
<dbReference type="Pfam" id="PF06796">
    <property type="entry name" value="NapE"/>
    <property type="match status" value="1"/>
</dbReference>
<dbReference type="AlphaFoldDB" id="A0A553JGI7"/>
<comment type="caution">
    <text evidence="2">The sequence shown here is derived from an EMBL/GenBank/DDBJ whole genome shotgun (WGS) entry which is preliminary data.</text>
</comment>
<dbReference type="Proteomes" id="UP000318126">
    <property type="component" value="Unassembled WGS sequence"/>
</dbReference>
<keyword evidence="1" id="KW-0812">Transmembrane</keyword>
<dbReference type="EMBL" id="VKGK01000046">
    <property type="protein sequence ID" value="TRY11577.1"/>
    <property type="molecule type" value="Genomic_DNA"/>
</dbReference>
<evidence type="ECO:0000313" key="2">
    <source>
        <dbReference type="EMBL" id="TRY11577.1"/>
    </source>
</evidence>
<evidence type="ECO:0000256" key="1">
    <source>
        <dbReference type="SAM" id="Phobius"/>
    </source>
</evidence>
<proteinExistence type="predicted"/>
<keyword evidence="1" id="KW-1133">Transmembrane helix</keyword>
<keyword evidence="3" id="KW-1185">Reference proteome</keyword>
<reference evidence="3" key="1">
    <citation type="submission" date="2019-07" db="EMBL/GenBank/DDBJ databases">
        <title>Shewanella sp. YLB-08 draft genomic sequence.</title>
        <authorList>
            <person name="Yu L."/>
        </authorList>
    </citation>
    <scope>NUCLEOTIDE SEQUENCE [LARGE SCALE GENOMIC DNA]</scope>
    <source>
        <strain evidence="3">JCM 20706</strain>
    </source>
</reference>
<gene>
    <name evidence="2" type="ORF">FN961_23595</name>
</gene>
<evidence type="ECO:0000313" key="3">
    <source>
        <dbReference type="Proteomes" id="UP000318126"/>
    </source>
</evidence>
<keyword evidence="1" id="KW-0472">Membrane</keyword>
<feature type="transmembrane region" description="Helical" evidence="1">
    <location>
        <begin position="21"/>
        <end position="47"/>
    </location>
</feature>
<accession>A0A553JGI7</accession>
<organism evidence="2 3">
    <name type="scientific">Shewanella hanedai</name>
    <name type="common">Alteromonas hanedai</name>
    <dbReference type="NCBI Taxonomy" id="25"/>
    <lineage>
        <taxon>Bacteria</taxon>
        <taxon>Pseudomonadati</taxon>
        <taxon>Pseudomonadota</taxon>
        <taxon>Gammaproteobacteria</taxon>
        <taxon>Alteromonadales</taxon>
        <taxon>Shewanellaceae</taxon>
        <taxon>Shewanella</taxon>
    </lineage>
</organism>